<sequence>MSDSAPLPQRPASVWALYVILFLQGAAVVGFTVAETLMSQAEVLDAAGQIAMMVLFVLAGVILILLGFRIFMGSAAARTPSMVLQLLIVVLSFPFLIGGAWLLGLIFLVPAAAALVLLFVRPTQMWLEKTAEP</sequence>
<evidence type="ECO:0000313" key="3">
    <source>
        <dbReference type="Proteomes" id="UP001260872"/>
    </source>
</evidence>
<keyword evidence="1" id="KW-0812">Transmembrane</keyword>
<dbReference type="Proteomes" id="UP001260872">
    <property type="component" value="Unassembled WGS sequence"/>
</dbReference>
<gene>
    <name evidence="2" type="ORF">RH857_02685</name>
</gene>
<evidence type="ECO:0008006" key="4">
    <source>
        <dbReference type="Google" id="ProtNLM"/>
    </source>
</evidence>
<dbReference type="RefSeq" id="WP_310536435.1">
    <property type="nucleotide sequence ID" value="NZ_BAAAOC010000024.1"/>
</dbReference>
<reference evidence="3" key="1">
    <citation type="submission" date="2023-07" db="EMBL/GenBank/DDBJ databases">
        <title>Description of three actinobacteria isolated from air of manufacturing shop in a pharmaceutical factory.</title>
        <authorList>
            <person name="Zhang D.-F."/>
        </authorList>
    </citation>
    <scope>NUCLEOTIDE SEQUENCE [LARGE SCALE GENOMIC DNA]</scope>
    <source>
        <strain evidence="3">CCTCC AB 207010</strain>
    </source>
</reference>
<feature type="transmembrane region" description="Helical" evidence="1">
    <location>
        <begin position="12"/>
        <end position="34"/>
    </location>
</feature>
<keyword evidence="1" id="KW-1133">Transmembrane helix</keyword>
<proteinExistence type="predicted"/>
<feature type="transmembrane region" description="Helical" evidence="1">
    <location>
        <begin position="101"/>
        <end position="120"/>
    </location>
</feature>
<dbReference type="EMBL" id="JAVKGT010000005">
    <property type="protein sequence ID" value="MDR5711048.1"/>
    <property type="molecule type" value="Genomic_DNA"/>
</dbReference>
<comment type="caution">
    <text evidence="2">The sequence shown here is derived from an EMBL/GenBank/DDBJ whole genome shotgun (WGS) entry which is preliminary data.</text>
</comment>
<accession>A0ABU1FSB2</accession>
<feature type="transmembrane region" description="Helical" evidence="1">
    <location>
        <begin position="46"/>
        <end position="68"/>
    </location>
</feature>
<name>A0ABU1FSB2_9MICC</name>
<protein>
    <recommendedName>
        <fullName evidence="4">Integral membrane protein</fullName>
    </recommendedName>
</protein>
<evidence type="ECO:0000313" key="2">
    <source>
        <dbReference type="EMBL" id="MDR5711048.1"/>
    </source>
</evidence>
<keyword evidence="3" id="KW-1185">Reference proteome</keyword>
<keyword evidence="1" id="KW-0472">Membrane</keyword>
<evidence type="ECO:0000256" key="1">
    <source>
        <dbReference type="SAM" id="Phobius"/>
    </source>
</evidence>
<organism evidence="2 3">
    <name type="scientific">Nesterenkonia flava</name>
    <dbReference type="NCBI Taxonomy" id="469799"/>
    <lineage>
        <taxon>Bacteria</taxon>
        <taxon>Bacillati</taxon>
        <taxon>Actinomycetota</taxon>
        <taxon>Actinomycetes</taxon>
        <taxon>Micrococcales</taxon>
        <taxon>Micrococcaceae</taxon>
        <taxon>Nesterenkonia</taxon>
    </lineage>
</organism>